<keyword evidence="4 5" id="KW-0143">Chaperone</keyword>
<dbReference type="InterPro" id="IPR036976">
    <property type="entry name" value="RimM_N_sf"/>
</dbReference>
<evidence type="ECO:0000256" key="1">
    <source>
        <dbReference type="ARBA" id="ARBA00022490"/>
    </source>
</evidence>
<dbReference type="GO" id="GO:0043022">
    <property type="term" value="F:ribosome binding"/>
    <property type="evidence" value="ECO:0007669"/>
    <property type="project" value="InterPro"/>
</dbReference>
<comment type="caution">
    <text evidence="8">The sequence shown here is derived from an EMBL/GenBank/DDBJ whole genome shotgun (WGS) entry which is preliminary data.</text>
</comment>
<keyword evidence="2 5" id="KW-0690">Ribosome biogenesis</keyword>
<dbReference type="Gene3D" id="2.40.30.60">
    <property type="entry name" value="RimM"/>
    <property type="match status" value="1"/>
</dbReference>
<evidence type="ECO:0000259" key="7">
    <source>
        <dbReference type="Pfam" id="PF24986"/>
    </source>
</evidence>
<comment type="subunit">
    <text evidence="5">Binds ribosomal protein uS19.</text>
</comment>
<dbReference type="GO" id="GO:0006364">
    <property type="term" value="P:rRNA processing"/>
    <property type="evidence" value="ECO:0007669"/>
    <property type="project" value="UniProtKB-UniRule"/>
</dbReference>
<evidence type="ECO:0000313" key="11">
    <source>
        <dbReference type="Proteomes" id="UP000323392"/>
    </source>
</evidence>
<dbReference type="SUPFAM" id="SSF50346">
    <property type="entry name" value="PRC-barrel domain"/>
    <property type="match status" value="1"/>
</dbReference>
<dbReference type="STRING" id="1121328.JWYL7_1135"/>
<dbReference type="EMBL" id="FRBG01000012">
    <property type="protein sequence ID" value="SHL11879.1"/>
    <property type="molecule type" value="Genomic_DNA"/>
</dbReference>
<dbReference type="EMBL" id="LSFY01000001">
    <property type="protein sequence ID" value="KXZ40060.1"/>
    <property type="molecule type" value="Genomic_DNA"/>
</dbReference>
<evidence type="ECO:0000313" key="10">
    <source>
        <dbReference type="Proteomes" id="UP000092605"/>
    </source>
</evidence>
<dbReference type="NCBIfam" id="TIGR02273">
    <property type="entry name" value="16S_RimM"/>
    <property type="match status" value="1"/>
</dbReference>
<dbReference type="AlphaFoldDB" id="A0A150FSQ0"/>
<sequence>MQKYFKVGQIVNTQGLKGEMRVYPLTDYKERFEEIQWVYIGDDLQTKYFIEKVRYKNNLAIIKLKGIDNINEVEKLRNKYLVIPRENARELEEDAYFIADLIGLNAYTVDGKYLGVLEDVMQPGANDVYVIKSEDGKEYLIPAVKQFVPEININERKIIIDPIEGMI</sequence>
<dbReference type="InterPro" id="IPR056792">
    <property type="entry name" value="PRC_RimM"/>
</dbReference>
<dbReference type="GO" id="GO:0005737">
    <property type="term" value="C:cytoplasm"/>
    <property type="evidence" value="ECO:0007669"/>
    <property type="project" value="UniProtKB-SubCell"/>
</dbReference>
<dbReference type="HAMAP" id="MF_00014">
    <property type="entry name" value="Ribosome_mat_RimM"/>
    <property type="match status" value="1"/>
</dbReference>
<feature type="domain" description="Ribosome maturation factor RimM PRC barrel" evidence="7">
    <location>
        <begin position="100"/>
        <end position="165"/>
    </location>
</feature>
<reference evidence="8 10" key="1">
    <citation type="submission" date="2016-02" db="EMBL/GenBank/DDBJ databases">
        <title>Draft genome sequence for Clostridium paradoxum JW-YL-7.</title>
        <authorList>
            <person name="Utturkar S.M."/>
            <person name="Lancaster A."/>
            <person name="Poole F.L."/>
            <person name="Adams M.W."/>
            <person name="Brown S.D."/>
        </authorList>
    </citation>
    <scope>NUCLEOTIDE SEQUENCE [LARGE SCALE GENOMIC DNA]</scope>
    <source>
        <strain evidence="8 10">JW-YL-7</strain>
    </source>
</reference>
<comment type="subcellular location">
    <subcellularLocation>
        <location evidence="5">Cytoplasm</location>
    </subcellularLocation>
</comment>
<comment type="domain">
    <text evidence="5">The PRC barrel domain binds ribosomal protein uS19.</text>
</comment>
<reference evidence="9 11" key="2">
    <citation type="submission" date="2016-11" db="EMBL/GenBank/DDBJ databases">
        <authorList>
            <person name="Varghese N."/>
            <person name="Submissions S."/>
        </authorList>
    </citation>
    <scope>NUCLEOTIDE SEQUENCE [LARGE SCALE GENOMIC DNA]</scope>
    <source>
        <strain evidence="9 11">DSM 7308</strain>
    </source>
</reference>
<proteinExistence type="inferred from homology"/>
<dbReference type="InterPro" id="IPR011033">
    <property type="entry name" value="PRC_barrel-like_sf"/>
</dbReference>
<dbReference type="GO" id="GO:0005840">
    <property type="term" value="C:ribosome"/>
    <property type="evidence" value="ECO:0007669"/>
    <property type="project" value="InterPro"/>
</dbReference>
<dbReference type="RefSeq" id="WP_066070284.1">
    <property type="nucleotide sequence ID" value="NZ_FRBG01000012.1"/>
</dbReference>
<dbReference type="Proteomes" id="UP000323392">
    <property type="component" value="Unassembled WGS sequence"/>
</dbReference>
<evidence type="ECO:0000256" key="5">
    <source>
        <dbReference type="HAMAP-Rule" id="MF_00014"/>
    </source>
</evidence>
<dbReference type="PANTHER" id="PTHR33692:SF1">
    <property type="entry name" value="RIBOSOME MATURATION FACTOR RIMM"/>
    <property type="match status" value="1"/>
</dbReference>
<dbReference type="SUPFAM" id="SSF50447">
    <property type="entry name" value="Translation proteins"/>
    <property type="match status" value="1"/>
</dbReference>
<dbReference type="Proteomes" id="UP000092605">
    <property type="component" value="Unassembled WGS sequence"/>
</dbReference>
<dbReference type="OrthoDB" id="9810331at2"/>
<gene>
    <name evidence="5" type="primary">rimM</name>
    <name evidence="8" type="ORF">JWYL7_1135</name>
    <name evidence="9" type="ORF">SAMN05661008_01480</name>
</gene>
<dbReference type="InterPro" id="IPR009000">
    <property type="entry name" value="Transl_B-barrel_sf"/>
</dbReference>
<evidence type="ECO:0000256" key="3">
    <source>
        <dbReference type="ARBA" id="ARBA00022552"/>
    </source>
</evidence>
<keyword evidence="1 5" id="KW-0963">Cytoplasm</keyword>
<dbReference type="Pfam" id="PF24986">
    <property type="entry name" value="PRC_RimM"/>
    <property type="match status" value="1"/>
</dbReference>
<dbReference type="InterPro" id="IPR002676">
    <property type="entry name" value="RimM_N"/>
</dbReference>
<dbReference type="PANTHER" id="PTHR33692">
    <property type="entry name" value="RIBOSOME MATURATION FACTOR RIMM"/>
    <property type="match status" value="1"/>
</dbReference>
<comment type="similarity">
    <text evidence="5">Belongs to the RimM family.</text>
</comment>
<keyword evidence="11" id="KW-1185">Reference proteome</keyword>
<evidence type="ECO:0000256" key="4">
    <source>
        <dbReference type="ARBA" id="ARBA00023186"/>
    </source>
</evidence>
<organism evidence="8 10">
    <name type="scientific">Alkalithermobacter thermoalcaliphilus JW-YL-7 = DSM 7308</name>
    <dbReference type="NCBI Taxonomy" id="1121328"/>
    <lineage>
        <taxon>Bacteria</taxon>
        <taxon>Bacillati</taxon>
        <taxon>Bacillota</taxon>
        <taxon>Clostridia</taxon>
        <taxon>Peptostreptococcales</taxon>
        <taxon>Tepidibacteraceae</taxon>
        <taxon>Alkalithermobacter</taxon>
    </lineage>
</organism>
<comment type="function">
    <text evidence="5">An accessory protein needed during the final step in the assembly of 30S ribosomal subunit, possibly for assembly of the head region. Essential for efficient processing of 16S rRNA. May be needed both before and after RbfA during the maturation of 16S rRNA. It has affinity for free ribosomal 30S subunits but not for 70S ribosomes.</text>
</comment>
<dbReference type="Gene3D" id="2.30.30.240">
    <property type="entry name" value="PRC-barrel domain"/>
    <property type="match status" value="1"/>
</dbReference>
<dbReference type="GO" id="GO:0042274">
    <property type="term" value="P:ribosomal small subunit biogenesis"/>
    <property type="evidence" value="ECO:0007669"/>
    <property type="project" value="UniProtKB-UniRule"/>
</dbReference>
<evidence type="ECO:0000256" key="2">
    <source>
        <dbReference type="ARBA" id="ARBA00022517"/>
    </source>
</evidence>
<evidence type="ECO:0000259" key="6">
    <source>
        <dbReference type="Pfam" id="PF01782"/>
    </source>
</evidence>
<protein>
    <recommendedName>
        <fullName evidence="5">Ribosome maturation factor RimM</fullName>
    </recommendedName>
</protein>
<dbReference type="InterPro" id="IPR011961">
    <property type="entry name" value="RimM"/>
</dbReference>
<evidence type="ECO:0000313" key="8">
    <source>
        <dbReference type="EMBL" id="KXZ40060.1"/>
    </source>
</evidence>
<feature type="domain" description="RimM N-terminal" evidence="6">
    <location>
        <begin position="7"/>
        <end position="86"/>
    </location>
</feature>
<name>A0A150FSQ0_CLOPD</name>
<evidence type="ECO:0000313" key="9">
    <source>
        <dbReference type="EMBL" id="SHL11879.1"/>
    </source>
</evidence>
<dbReference type="Pfam" id="PF01782">
    <property type="entry name" value="RimM"/>
    <property type="match status" value="1"/>
</dbReference>
<accession>A0A150FSQ0</accession>
<dbReference type="PATRIC" id="fig|1121328.3.peg.1144"/>
<keyword evidence="3 5" id="KW-0698">rRNA processing</keyword>